<evidence type="ECO:0000259" key="4">
    <source>
        <dbReference type="PROSITE" id="PS51077"/>
    </source>
</evidence>
<keyword evidence="7" id="KW-1185">Reference proteome</keyword>
<dbReference type="GO" id="GO:0045892">
    <property type="term" value="P:negative regulation of DNA-templated transcription"/>
    <property type="evidence" value="ECO:0007669"/>
    <property type="project" value="TreeGrafter"/>
</dbReference>
<dbReference type="GO" id="GO:0003700">
    <property type="term" value="F:DNA-binding transcription factor activity"/>
    <property type="evidence" value="ECO:0007669"/>
    <property type="project" value="TreeGrafter"/>
</dbReference>
<sequence length="254" mass="28500">MVDNEKPKLYGSVLIKAKTILDAILKSEAAPNLNEVSRASGINTPTTLKILTTLEVLNFVRRDSESRRYYLGTQFLAYGQKASESFDIRSVTRELLQGLRNETGETVNLGICQDDHVVLLEKLESPSSIKLKSTIGGQMNLYSSSMGKAILAQYSDEQLKGYFGRVKLKPVTDNTIVTVPGLRNDLDNIRNVGFSIDDEENEPDIYCIGAVIAGEHRIYGAFSVSAPKYRMPDDRRRNFIRLVLETQHRIQKLL</sequence>
<feature type="domain" description="IclR-ED" evidence="5">
    <location>
        <begin position="74"/>
        <end position="254"/>
    </location>
</feature>
<reference evidence="6 7" key="1">
    <citation type="submission" date="2018-08" db="EMBL/GenBank/DDBJ databases">
        <title>Genome Lactobacillus garii FI11369.</title>
        <authorList>
            <person name="Diaz M."/>
            <person name="Narbad A."/>
        </authorList>
    </citation>
    <scope>NUCLEOTIDE SEQUENCE [LARGE SCALE GENOMIC DNA]</scope>
    <source>
        <strain evidence="6 7">FI11369</strain>
    </source>
</reference>
<dbReference type="InterPro" id="IPR036390">
    <property type="entry name" value="WH_DNA-bd_sf"/>
</dbReference>
<dbReference type="PANTHER" id="PTHR30136">
    <property type="entry name" value="HELIX-TURN-HELIX TRANSCRIPTIONAL REGULATOR, ICLR FAMILY"/>
    <property type="match status" value="1"/>
</dbReference>
<dbReference type="Gene3D" id="1.10.10.10">
    <property type="entry name" value="Winged helix-like DNA-binding domain superfamily/Winged helix DNA-binding domain"/>
    <property type="match status" value="1"/>
</dbReference>
<dbReference type="PANTHER" id="PTHR30136:SF35">
    <property type="entry name" value="HTH-TYPE TRANSCRIPTIONAL REGULATOR RV1719"/>
    <property type="match status" value="1"/>
</dbReference>
<dbReference type="InterPro" id="IPR029016">
    <property type="entry name" value="GAF-like_dom_sf"/>
</dbReference>
<dbReference type="SMART" id="SM00346">
    <property type="entry name" value="HTH_ICLR"/>
    <property type="match status" value="1"/>
</dbReference>
<keyword evidence="1" id="KW-0805">Transcription regulation</keyword>
<organism evidence="6 7">
    <name type="scientific">Lactiplantibacillus garii</name>
    <dbReference type="NCBI Taxonomy" id="2306423"/>
    <lineage>
        <taxon>Bacteria</taxon>
        <taxon>Bacillati</taxon>
        <taxon>Bacillota</taxon>
        <taxon>Bacilli</taxon>
        <taxon>Lactobacillales</taxon>
        <taxon>Lactobacillaceae</taxon>
        <taxon>Lactiplantibacillus</taxon>
    </lineage>
</organism>
<evidence type="ECO:0000256" key="2">
    <source>
        <dbReference type="ARBA" id="ARBA00023125"/>
    </source>
</evidence>
<evidence type="ECO:0000259" key="5">
    <source>
        <dbReference type="PROSITE" id="PS51078"/>
    </source>
</evidence>
<dbReference type="Pfam" id="PF09339">
    <property type="entry name" value="HTH_IclR"/>
    <property type="match status" value="1"/>
</dbReference>
<comment type="caution">
    <text evidence="6">The sequence shown here is derived from an EMBL/GenBank/DDBJ whole genome shotgun (WGS) entry which is preliminary data.</text>
</comment>
<accession>A0A3R8L060</accession>
<dbReference type="InterPro" id="IPR014757">
    <property type="entry name" value="Tscrpt_reg_IclR_C"/>
</dbReference>
<dbReference type="SUPFAM" id="SSF46785">
    <property type="entry name" value="Winged helix' DNA-binding domain"/>
    <property type="match status" value="1"/>
</dbReference>
<dbReference type="InterPro" id="IPR050707">
    <property type="entry name" value="HTH_MetabolicPath_Reg"/>
</dbReference>
<keyword evidence="3" id="KW-0804">Transcription</keyword>
<dbReference type="GO" id="GO:0003677">
    <property type="term" value="F:DNA binding"/>
    <property type="evidence" value="ECO:0007669"/>
    <property type="project" value="UniProtKB-KW"/>
</dbReference>
<name>A0A3R8L060_9LACO</name>
<dbReference type="InterPro" id="IPR036388">
    <property type="entry name" value="WH-like_DNA-bd_sf"/>
</dbReference>
<dbReference type="InterPro" id="IPR005471">
    <property type="entry name" value="Tscrpt_reg_IclR_N"/>
</dbReference>
<evidence type="ECO:0000256" key="3">
    <source>
        <dbReference type="ARBA" id="ARBA00023163"/>
    </source>
</evidence>
<dbReference type="OrthoDB" id="9791752at2"/>
<dbReference type="EMBL" id="QWZQ01000035">
    <property type="protein sequence ID" value="RRK09894.1"/>
    <property type="molecule type" value="Genomic_DNA"/>
</dbReference>
<dbReference type="Proteomes" id="UP000283633">
    <property type="component" value="Unassembled WGS sequence"/>
</dbReference>
<evidence type="ECO:0000313" key="7">
    <source>
        <dbReference type="Proteomes" id="UP000283633"/>
    </source>
</evidence>
<gene>
    <name evidence="6" type="ORF">D1831_10060</name>
</gene>
<dbReference type="RefSeq" id="WP_125072806.1">
    <property type="nucleotide sequence ID" value="NZ_QWZQ01000035.1"/>
</dbReference>
<dbReference type="PROSITE" id="PS51077">
    <property type="entry name" value="HTH_ICLR"/>
    <property type="match status" value="1"/>
</dbReference>
<evidence type="ECO:0000256" key="1">
    <source>
        <dbReference type="ARBA" id="ARBA00023015"/>
    </source>
</evidence>
<dbReference type="PROSITE" id="PS51078">
    <property type="entry name" value="ICLR_ED"/>
    <property type="match status" value="1"/>
</dbReference>
<proteinExistence type="predicted"/>
<dbReference type="Gene3D" id="3.30.450.40">
    <property type="match status" value="1"/>
</dbReference>
<protein>
    <submittedName>
        <fullName evidence="6">IclR family transcriptional regulator</fullName>
    </submittedName>
</protein>
<dbReference type="SUPFAM" id="SSF55781">
    <property type="entry name" value="GAF domain-like"/>
    <property type="match status" value="1"/>
</dbReference>
<feature type="domain" description="HTH iclR-type" evidence="4">
    <location>
        <begin position="11"/>
        <end position="73"/>
    </location>
</feature>
<dbReference type="Pfam" id="PF01614">
    <property type="entry name" value="IclR_C"/>
    <property type="match status" value="1"/>
</dbReference>
<keyword evidence="2" id="KW-0238">DNA-binding</keyword>
<evidence type="ECO:0000313" key="6">
    <source>
        <dbReference type="EMBL" id="RRK09894.1"/>
    </source>
</evidence>
<dbReference type="AlphaFoldDB" id="A0A3R8L060"/>